<gene>
    <name evidence="2" type="primary">Dper\GL22512</name>
    <name evidence="2" type="ORF">Dper_GL22512</name>
</gene>
<proteinExistence type="predicted"/>
<dbReference type="AlphaFoldDB" id="B4H1B4"/>
<evidence type="ECO:0000313" key="3">
    <source>
        <dbReference type="Proteomes" id="UP000008744"/>
    </source>
</evidence>
<reference evidence="2 3" key="1">
    <citation type="journal article" date="2007" name="Nature">
        <title>Evolution of genes and genomes on the Drosophila phylogeny.</title>
        <authorList>
            <consortium name="Drosophila 12 Genomes Consortium"/>
            <person name="Clark A.G."/>
            <person name="Eisen M.B."/>
            <person name="Smith D.R."/>
            <person name="Bergman C.M."/>
            <person name="Oliver B."/>
            <person name="Markow T.A."/>
            <person name="Kaufman T.C."/>
            <person name="Kellis M."/>
            <person name="Gelbart W."/>
            <person name="Iyer V.N."/>
            <person name="Pollard D.A."/>
            <person name="Sackton T.B."/>
            <person name="Larracuente A.M."/>
            <person name="Singh N.D."/>
            <person name="Abad J.P."/>
            <person name="Abt D.N."/>
            <person name="Adryan B."/>
            <person name="Aguade M."/>
            <person name="Akashi H."/>
            <person name="Anderson W.W."/>
            <person name="Aquadro C.F."/>
            <person name="Ardell D.H."/>
            <person name="Arguello R."/>
            <person name="Artieri C.G."/>
            <person name="Barbash D.A."/>
            <person name="Barker D."/>
            <person name="Barsanti P."/>
            <person name="Batterham P."/>
            <person name="Batzoglou S."/>
            <person name="Begun D."/>
            <person name="Bhutkar A."/>
            <person name="Blanco E."/>
            <person name="Bosak S.A."/>
            <person name="Bradley R.K."/>
            <person name="Brand A.D."/>
            <person name="Brent M.R."/>
            <person name="Brooks A.N."/>
            <person name="Brown R.H."/>
            <person name="Butlin R.K."/>
            <person name="Caggese C."/>
            <person name="Calvi B.R."/>
            <person name="Bernardo de Carvalho A."/>
            <person name="Caspi A."/>
            <person name="Castrezana S."/>
            <person name="Celniker S.E."/>
            <person name="Chang J.L."/>
            <person name="Chapple C."/>
            <person name="Chatterji S."/>
            <person name="Chinwalla A."/>
            <person name="Civetta A."/>
            <person name="Clifton S.W."/>
            <person name="Comeron J.M."/>
            <person name="Costello J.C."/>
            <person name="Coyne J.A."/>
            <person name="Daub J."/>
            <person name="David R.G."/>
            <person name="Delcher A.L."/>
            <person name="Delehaunty K."/>
            <person name="Do C.B."/>
            <person name="Ebling H."/>
            <person name="Edwards K."/>
            <person name="Eickbush T."/>
            <person name="Evans J.D."/>
            <person name="Filipski A."/>
            <person name="Findeiss S."/>
            <person name="Freyhult E."/>
            <person name="Fulton L."/>
            <person name="Fulton R."/>
            <person name="Garcia A.C."/>
            <person name="Gardiner A."/>
            <person name="Garfield D.A."/>
            <person name="Garvin B.E."/>
            <person name="Gibson G."/>
            <person name="Gilbert D."/>
            <person name="Gnerre S."/>
            <person name="Godfrey J."/>
            <person name="Good R."/>
            <person name="Gotea V."/>
            <person name="Gravely B."/>
            <person name="Greenberg A.J."/>
            <person name="Griffiths-Jones S."/>
            <person name="Gross S."/>
            <person name="Guigo R."/>
            <person name="Gustafson E.A."/>
            <person name="Haerty W."/>
            <person name="Hahn M.W."/>
            <person name="Halligan D.L."/>
            <person name="Halpern A.L."/>
            <person name="Halter G.M."/>
            <person name="Han M.V."/>
            <person name="Heger A."/>
            <person name="Hillier L."/>
            <person name="Hinrichs A.S."/>
            <person name="Holmes I."/>
            <person name="Hoskins R.A."/>
            <person name="Hubisz M.J."/>
            <person name="Hultmark D."/>
            <person name="Huntley M.A."/>
            <person name="Jaffe D.B."/>
            <person name="Jagadeeshan S."/>
            <person name="Jeck W.R."/>
            <person name="Johnson J."/>
            <person name="Jones C.D."/>
            <person name="Jordan W.C."/>
            <person name="Karpen G.H."/>
            <person name="Kataoka E."/>
            <person name="Keightley P.D."/>
            <person name="Kheradpour P."/>
            <person name="Kirkness E.F."/>
            <person name="Koerich L.B."/>
            <person name="Kristiansen K."/>
            <person name="Kudrna D."/>
            <person name="Kulathinal R.J."/>
            <person name="Kumar S."/>
            <person name="Kwok R."/>
            <person name="Lander E."/>
            <person name="Langley C.H."/>
            <person name="Lapoint R."/>
            <person name="Lazzaro B.P."/>
            <person name="Lee S.J."/>
            <person name="Levesque L."/>
            <person name="Li R."/>
            <person name="Lin C.F."/>
            <person name="Lin M.F."/>
            <person name="Lindblad-Toh K."/>
            <person name="Llopart A."/>
            <person name="Long M."/>
            <person name="Low L."/>
            <person name="Lozovsky E."/>
            <person name="Lu J."/>
            <person name="Luo M."/>
            <person name="Machado C.A."/>
            <person name="Makalowski W."/>
            <person name="Marzo M."/>
            <person name="Matsuda M."/>
            <person name="Matzkin L."/>
            <person name="McAllister B."/>
            <person name="McBride C.S."/>
            <person name="McKernan B."/>
            <person name="McKernan K."/>
            <person name="Mendez-Lago M."/>
            <person name="Minx P."/>
            <person name="Mollenhauer M.U."/>
            <person name="Montooth K."/>
            <person name="Mount S.M."/>
            <person name="Mu X."/>
            <person name="Myers E."/>
            <person name="Negre B."/>
            <person name="Newfeld S."/>
            <person name="Nielsen R."/>
            <person name="Noor M.A."/>
            <person name="O'Grady P."/>
            <person name="Pachter L."/>
            <person name="Papaceit M."/>
            <person name="Parisi M.J."/>
            <person name="Parisi M."/>
            <person name="Parts L."/>
            <person name="Pedersen J.S."/>
            <person name="Pesole G."/>
            <person name="Phillippy A.M."/>
            <person name="Ponting C.P."/>
            <person name="Pop M."/>
            <person name="Porcelli D."/>
            <person name="Powell J.R."/>
            <person name="Prohaska S."/>
            <person name="Pruitt K."/>
            <person name="Puig M."/>
            <person name="Quesneville H."/>
            <person name="Ram K.R."/>
            <person name="Rand D."/>
            <person name="Rasmussen M.D."/>
            <person name="Reed L.K."/>
            <person name="Reenan R."/>
            <person name="Reily A."/>
            <person name="Remington K.A."/>
            <person name="Rieger T.T."/>
            <person name="Ritchie M.G."/>
            <person name="Robin C."/>
            <person name="Rogers Y.H."/>
            <person name="Rohde C."/>
            <person name="Rozas J."/>
            <person name="Rubenfield M.J."/>
            <person name="Ruiz A."/>
            <person name="Russo S."/>
            <person name="Salzberg S.L."/>
            <person name="Sanchez-Gracia A."/>
            <person name="Saranga D.J."/>
            <person name="Sato H."/>
            <person name="Schaeffer S.W."/>
            <person name="Schatz M.C."/>
            <person name="Schlenke T."/>
            <person name="Schwartz R."/>
            <person name="Segarra C."/>
            <person name="Singh R.S."/>
            <person name="Sirot L."/>
            <person name="Sirota M."/>
            <person name="Sisneros N.B."/>
            <person name="Smith C.D."/>
            <person name="Smith T.F."/>
            <person name="Spieth J."/>
            <person name="Stage D.E."/>
            <person name="Stark A."/>
            <person name="Stephan W."/>
            <person name="Strausberg R.L."/>
            <person name="Strempel S."/>
            <person name="Sturgill D."/>
            <person name="Sutton G."/>
            <person name="Sutton G.G."/>
            <person name="Tao W."/>
            <person name="Teichmann S."/>
            <person name="Tobari Y.N."/>
            <person name="Tomimura Y."/>
            <person name="Tsolas J.M."/>
            <person name="Valente V.L."/>
            <person name="Venter E."/>
            <person name="Venter J.C."/>
            <person name="Vicario S."/>
            <person name="Vieira F.G."/>
            <person name="Vilella A.J."/>
            <person name="Villasante A."/>
            <person name="Walenz B."/>
            <person name="Wang J."/>
            <person name="Wasserman M."/>
            <person name="Watts T."/>
            <person name="Wilson D."/>
            <person name="Wilson R.K."/>
            <person name="Wing R.A."/>
            <person name="Wolfner M.F."/>
            <person name="Wong A."/>
            <person name="Wong G.K."/>
            <person name="Wu C.I."/>
            <person name="Wu G."/>
            <person name="Yamamoto D."/>
            <person name="Yang H.P."/>
            <person name="Yang S.P."/>
            <person name="Yorke J.A."/>
            <person name="Yoshida K."/>
            <person name="Zdobnov E."/>
            <person name="Zhang P."/>
            <person name="Zhang Y."/>
            <person name="Zimin A.V."/>
            <person name="Baldwin J."/>
            <person name="Abdouelleil A."/>
            <person name="Abdulkadir J."/>
            <person name="Abebe A."/>
            <person name="Abera B."/>
            <person name="Abreu J."/>
            <person name="Acer S.C."/>
            <person name="Aftuck L."/>
            <person name="Alexander A."/>
            <person name="An P."/>
            <person name="Anderson E."/>
            <person name="Anderson S."/>
            <person name="Arachi H."/>
            <person name="Azer M."/>
            <person name="Bachantsang P."/>
            <person name="Barry A."/>
            <person name="Bayul T."/>
            <person name="Berlin A."/>
            <person name="Bessette D."/>
            <person name="Bloom T."/>
            <person name="Blye J."/>
            <person name="Boguslavskiy L."/>
            <person name="Bonnet C."/>
            <person name="Boukhgalter B."/>
            <person name="Bourzgui I."/>
            <person name="Brown A."/>
            <person name="Cahill P."/>
            <person name="Channer S."/>
            <person name="Cheshatsang Y."/>
            <person name="Chuda L."/>
            <person name="Citroen M."/>
            <person name="Collymore A."/>
            <person name="Cooke P."/>
            <person name="Costello M."/>
            <person name="D'Aco K."/>
            <person name="Daza R."/>
            <person name="De Haan G."/>
            <person name="DeGray S."/>
            <person name="DeMaso C."/>
            <person name="Dhargay N."/>
            <person name="Dooley K."/>
            <person name="Dooley E."/>
            <person name="Doricent M."/>
            <person name="Dorje P."/>
            <person name="Dorjee K."/>
            <person name="Dupes A."/>
            <person name="Elong R."/>
            <person name="Falk J."/>
            <person name="Farina A."/>
            <person name="Faro S."/>
            <person name="Ferguson D."/>
            <person name="Fisher S."/>
            <person name="Foley C.D."/>
            <person name="Franke A."/>
            <person name="Friedrich D."/>
            <person name="Gadbois L."/>
            <person name="Gearin G."/>
            <person name="Gearin C.R."/>
            <person name="Giannoukos G."/>
            <person name="Goode T."/>
            <person name="Graham J."/>
            <person name="Grandbois E."/>
            <person name="Grewal S."/>
            <person name="Gyaltsen K."/>
            <person name="Hafez N."/>
            <person name="Hagos B."/>
            <person name="Hall J."/>
            <person name="Henson C."/>
            <person name="Hollinger A."/>
            <person name="Honan T."/>
            <person name="Huard M.D."/>
            <person name="Hughes L."/>
            <person name="Hurhula B."/>
            <person name="Husby M.E."/>
            <person name="Kamat A."/>
            <person name="Kanga B."/>
            <person name="Kashin S."/>
            <person name="Khazanovich D."/>
            <person name="Kisner P."/>
            <person name="Lance K."/>
            <person name="Lara M."/>
            <person name="Lee W."/>
            <person name="Lennon N."/>
            <person name="Letendre F."/>
            <person name="LeVine R."/>
            <person name="Lipovsky A."/>
            <person name="Liu X."/>
            <person name="Liu J."/>
            <person name="Liu S."/>
            <person name="Lokyitsang T."/>
            <person name="Lokyitsang Y."/>
            <person name="Lubonja R."/>
            <person name="Lui A."/>
            <person name="MacDonald P."/>
            <person name="Magnisalis V."/>
            <person name="Maru K."/>
            <person name="Matthews C."/>
            <person name="McCusker W."/>
            <person name="McDonough S."/>
            <person name="Mehta T."/>
            <person name="Meldrim J."/>
            <person name="Meneus L."/>
            <person name="Mihai O."/>
            <person name="Mihalev A."/>
            <person name="Mihova T."/>
            <person name="Mittelman R."/>
            <person name="Mlenga V."/>
            <person name="Montmayeur A."/>
            <person name="Mulrain L."/>
            <person name="Navidi A."/>
            <person name="Naylor J."/>
            <person name="Negash T."/>
            <person name="Nguyen T."/>
            <person name="Nguyen N."/>
            <person name="Nicol R."/>
            <person name="Norbu C."/>
            <person name="Norbu N."/>
            <person name="Novod N."/>
            <person name="O'Neill B."/>
            <person name="Osman S."/>
            <person name="Markiewicz E."/>
            <person name="Oyono O.L."/>
            <person name="Patti C."/>
            <person name="Phunkhang P."/>
            <person name="Pierre F."/>
            <person name="Priest M."/>
            <person name="Raghuraman S."/>
            <person name="Rege F."/>
            <person name="Reyes R."/>
            <person name="Rise C."/>
            <person name="Rogov P."/>
            <person name="Ross K."/>
            <person name="Ryan E."/>
            <person name="Settipalli S."/>
            <person name="Shea T."/>
            <person name="Sherpa N."/>
            <person name="Shi L."/>
            <person name="Shih D."/>
            <person name="Sparrow T."/>
            <person name="Spaulding J."/>
            <person name="Stalker J."/>
            <person name="Stange-Thomann N."/>
            <person name="Stavropoulos S."/>
            <person name="Stone C."/>
            <person name="Strader C."/>
            <person name="Tesfaye S."/>
            <person name="Thomson T."/>
            <person name="Thoulutsang Y."/>
            <person name="Thoulutsang D."/>
            <person name="Topham K."/>
            <person name="Topping I."/>
            <person name="Tsamla T."/>
            <person name="Vassiliev H."/>
            <person name="Vo A."/>
            <person name="Wangchuk T."/>
            <person name="Wangdi T."/>
            <person name="Weiand M."/>
            <person name="Wilkinson J."/>
            <person name="Wilson A."/>
            <person name="Yadav S."/>
            <person name="Young G."/>
            <person name="Yu Q."/>
            <person name="Zembek L."/>
            <person name="Zhong D."/>
            <person name="Zimmer A."/>
            <person name="Zwirko Z."/>
            <person name="Jaffe D.B."/>
            <person name="Alvarez P."/>
            <person name="Brockman W."/>
            <person name="Butler J."/>
            <person name="Chin C."/>
            <person name="Gnerre S."/>
            <person name="Grabherr M."/>
            <person name="Kleber M."/>
            <person name="Mauceli E."/>
            <person name="MacCallum I."/>
        </authorList>
    </citation>
    <scope>NUCLEOTIDE SEQUENCE [LARGE SCALE GENOMIC DNA]</scope>
    <source>
        <strain evidence="3">MSH-3 / Tucson 14011-0111.49</strain>
    </source>
</reference>
<dbReference type="PhylomeDB" id="B4H1B4"/>
<organism evidence="3">
    <name type="scientific">Drosophila persimilis</name>
    <name type="common">Fruit fly</name>
    <dbReference type="NCBI Taxonomy" id="7234"/>
    <lineage>
        <taxon>Eukaryota</taxon>
        <taxon>Metazoa</taxon>
        <taxon>Ecdysozoa</taxon>
        <taxon>Arthropoda</taxon>
        <taxon>Hexapoda</taxon>
        <taxon>Insecta</taxon>
        <taxon>Pterygota</taxon>
        <taxon>Neoptera</taxon>
        <taxon>Endopterygota</taxon>
        <taxon>Diptera</taxon>
        <taxon>Brachycera</taxon>
        <taxon>Muscomorpha</taxon>
        <taxon>Ephydroidea</taxon>
        <taxon>Drosophilidae</taxon>
        <taxon>Drosophila</taxon>
        <taxon>Sophophora</taxon>
    </lineage>
</organism>
<name>B4H1B4_DROPE</name>
<protein>
    <submittedName>
        <fullName evidence="2">GL22512</fullName>
    </submittedName>
</protein>
<dbReference type="OrthoDB" id="7856833at2759"/>
<accession>B4H1B4</accession>
<feature type="compositionally biased region" description="Polar residues" evidence="1">
    <location>
        <begin position="7"/>
        <end position="16"/>
    </location>
</feature>
<feature type="region of interest" description="Disordered" evidence="1">
    <location>
        <begin position="1"/>
        <end position="30"/>
    </location>
</feature>
<dbReference type="Proteomes" id="UP000008744">
    <property type="component" value="Unassembled WGS sequence"/>
</dbReference>
<dbReference type="EMBL" id="CH479202">
    <property type="protein sequence ID" value="EDW30091.1"/>
    <property type="molecule type" value="Genomic_DNA"/>
</dbReference>
<sequence length="140" mass="15559">MALKAQRSATSVSFAQPKQGRRASAGPDEINNTYIKQIVNDWRNSVRERRFTTDLDTSETSSATDLPRANSKKSITTTSIIRPSIQRPQLLRNYSKPVDIEHGKGSAEADRIVVAEGIDLYIHQPIKVGFSKPLQAPKII</sequence>
<evidence type="ECO:0000256" key="1">
    <source>
        <dbReference type="SAM" id="MobiDB-lite"/>
    </source>
</evidence>
<keyword evidence="3" id="KW-1185">Reference proteome</keyword>
<feature type="region of interest" description="Disordered" evidence="1">
    <location>
        <begin position="53"/>
        <end position="75"/>
    </location>
</feature>
<evidence type="ECO:0000313" key="2">
    <source>
        <dbReference type="EMBL" id="EDW30091.1"/>
    </source>
</evidence>
<feature type="compositionally biased region" description="Polar residues" evidence="1">
    <location>
        <begin position="54"/>
        <end position="64"/>
    </location>
</feature>
<dbReference type="OMA" id="RMASIQF"/>
<dbReference type="KEGG" id="dpe:6599515"/>
<dbReference type="HOGENOM" id="CLU_1837190_0_0_1"/>